<keyword evidence="3" id="KW-0479">Metal-binding</keyword>
<evidence type="ECO:0000256" key="3">
    <source>
        <dbReference type="ARBA" id="ARBA00022723"/>
    </source>
</evidence>
<accession>A0A8T3D009</accession>
<evidence type="ECO:0000256" key="8">
    <source>
        <dbReference type="ARBA" id="ARBA00023157"/>
    </source>
</evidence>
<dbReference type="SUPFAM" id="SSF57196">
    <property type="entry name" value="EGF/Laminin"/>
    <property type="match status" value="1"/>
</dbReference>
<dbReference type="Gene3D" id="1.10.1280.10">
    <property type="entry name" value="Di-copper center containing domain from catechol oxidase"/>
    <property type="match status" value="1"/>
</dbReference>
<comment type="caution">
    <text evidence="14">The sequence shown here is derived from an EMBL/GenBank/DDBJ whole genome shotgun (WGS) entry which is preliminary data.</text>
</comment>
<evidence type="ECO:0000256" key="4">
    <source>
        <dbReference type="ARBA" id="ARBA00022729"/>
    </source>
</evidence>
<keyword evidence="7" id="KW-0470">Melanin biosynthesis</keyword>
<dbReference type="PROSITE" id="PS50026">
    <property type="entry name" value="EGF_3"/>
    <property type="match status" value="1"/>
</dbReference>
<dbReference type="PANTHER" id="PTHR11474">
    <property type="entry name" value="TYROSINASE FAMILY MEMBER"/>
    <property type="match status" value="1"/>
</dbReference>
<dbReference type="Gene3D" id="4.10.410.10">
    <property type="entry name" value="Pancreatic trypsin inhibitor Kunitz domain"/>
    <property type="match status" value="1"/>
</dbReference>
<dbReference type="InterPro" id="IPR048287">
    <property type="entry name" value="TSPN-like_N"/>
</dbReference>
<name>A0A8T3D009_9TELE</name>
<evidence type="ECO:0000256" key="11">
    <source>
        <dbReference type="SAM" id="SignalP"/>
    </source>
</evidence>
<evidence type="ECO:0000256" key="9">
    <source>
        <dbReference type="PROSITE-ProRule" id="PRU00076"/>
    </source>
</evidence>
<keyword evidence="15" id="KW-1185">Reference proteome</keyword>
<evidence type="ECO:0000256" key="2">
    <source>
        <dbReference type="ARBA" id="ARBA00009928"/>
    </source>
</evidence>
<feature type="domain" description="EGF-like" evidence="12">
    <location>
        <begin position="383"/>
        <end position="426"/>
    </location>
</feature>
<dbReference type="PRINTS" id="PR00759">
    <property type="entry name" value="BASICPTASE"/>
</dbReference>
<evidence type="ECO:0000256" key="6">
    <source>
        <dbReference type="ARBA" id="ARBA00023008"/>
    </source>
</evidence>
<evidence type="ECO:0000313" key="14">
    <source>
        <dbReference type="EMBL" id="KAI1888175.1"/>
    </source>
</evidence>
<dbReference type="SUPFAM" id="SSF57362">
    <property type="entry name" value="BPTI-like"/>
    <property type="match status" value="1"/>
</dbReference>
<comment type="similarity">
    <text evidence="2">Belongs to the tyrosinase family.</text>
</comment>
<dbReference type="InterPro" id="IPR020901">
    <property type="entry name" value="Prtase_inh_Kunz-CS"/>
</dbReference>
<dbReference type="Gene3D" id="2.10.25.10">
    <property type="entry name" value="Laminin"/>
    <property type="match status" value="1"/>
</dbReference>
<dbReference type="InterPro" id="IPR002223">
    <property type="entry name" value="Kunitz_BPTI"/>
</dbReference>
<evidence type="ECO:0000259" key="12">
    <source>
        <dbReference type="PROSITE" id="PS50026"/>
    </source>
</evidence>
<dbReference type="GO" id="GO:0033162">
    <property type="term" value="C:melanosome membrane"/>
    <property type="evidence" value="ECO:0007669"/>
    <property type="project" value="UniProtKB-SubCell"/>
</dbReference>
<evidence type="ECO:0000256" key="10">
    <source>
        <dbReference type="SAM" id="MobiDB-lite"/>
    </source>
</evidence>
<feature type="signal peptide" evidence="11">
    <location>
        <begin position="1"/>
        <end position="28"/>
    </location>
</feature>
<sequence length="1274" mass="144616">MGISWIRTALSLQFCVVAFWSFHLATEAQDDGPLQYYDDENVIDLLEALNITRSIKGVTKAKGLEPGVPAWKFRQRVPHLTLPRDFSIYFLSTMQGSIGFHFVAQQAKSSDGTLISFISPAALKKDGHPLLQLVSSTRSNQLRLDYRAVHSMEPASILFPGGTPFSNGRWARVALNLEAHKISLFIDCEEAIVFEKSRGEDVLSLTLPIDLEITFASVPGDKTSKFLGYWQTAEVSTSGYMRRPWHCENLSDSMPYSLPDAGLEDSYTKDPSMHLETQSDSAHDQPLRTHLGPPGSQRGSKPLNPEERIRRLEELVDGLTSMLDMVKAQNTDLLSRVQYLESCECRRLTCTWEEREMEEGTRWEGDRGSVCECVTGKVQCSVTDDPCLSNPCLNGGLCQILSSDTGQHPLGFRCSCPPSAVGRLCERPVTQVCTLPKLEGHCRLKQEPRPRWFYSSLSATCEEFLYSGCGGNGNNFESLHACQQQCVLGACCYRQPKLPGTLVGFDRDGYDRHGYNISNLDRHGRSRKAESPEWAGPALFGLNGKVFSALRDGRMFNKYGFDSNGYNREGFHRDTGFNLTGYNRKGEHDGRSKFNQAGYDRKGFNRAGFNCSGLDAHGFNYLGLSAGFVYSCEQLSLAQCQQRSQDGQHKEVVSFSPGRTCLDVHCGEGCGCSFQGRSYRFGESFEYGCEACVCSYMGSIECTCRHLNQRKEVRDMTPAERGVYQQAIRTLYSTPGIWGNFARMRADYLPQANGKLSFLPWHRYFLKLVERELQKASSCQVSIPYFEWTVDAGSLETSAIWQANFFGGDGDPATGCVSHHPFQGKMRWSPCLRRRFNSSISLPDAVNLQLMLAEDDFDRFSAQAQAVSALFHLWVGGHMESPFSPYDPIFLSHYAFLDKLWAQWQERGRDTLSPFPTEWRYVKMKPFDITPDDVLHAQRQLCTLYVPITLGAPCNITSPQKPSGQDKDQYNTHGINEYERYDYSREDLGLKSNNNHRADFDRKGYNKQGYDRNGFDQMGWDRYGFGRDNFDRDHMDVDGYDIFGFNRYGFNRSNITSFGMRRDRTFVSSVSEEVMDQLFEGGYNKYGFDTFGLDRNGFDMFGFRPDGYDKDSCNFFFHGPHYMRFYFFAQLQISMLGPGTLSRIKRICPHITPLPESWVIQNWLNTEEGMATIRQMEQQWALQHPFDRDYIPNISSVKESGLWLPITPDLRFCFELHWFSGCPVGPAPVTCPDLCRNARCIGYPDAECRVHNCGSCFIEWYDPDTGNHVMCQGW</sequence>
<dbReference type="Pfam" id="PF00014">
    <property type="entry name" value="Kunitz_BPTI"/>
    <property type="match status" value="1"/>
</dbReference>
<dbReference type="Gene3D" id="2.60.120.200">
    <property type="match status" value="1"/>
</dbReference>
<dbReference type="GO" id="GO:0046872">
    <property type="term" value="F:metal ion binding"/>
    <property type="evidence" value="ECO:0007669"/>
    <property type="project" value="UniProtKB-KW"/>
</dbReference>
<dbReference type="SMART" id="SM00131">
    <property type="entry name" value="KU"/>
    <property type="match status" value="1"/>
</dbReference>
<dbReference type="CDD" id="cd00054">
    <property type="entry name" value="EGF_CA"/>
    <property type="match status" value="1"/>
</dbReference>
<feature type="chain" id="PRO_5035881205" description="Kielin/chordin-like protein" evidence="11">
    <location>
        <begin position="29"/>
        <end position="1274"/>
    </location>
</feature>
<feature type="disulfide bond" evidence="9">
    <location>
        <begin position="416"/>
        <end position="425"/>
    </location>
</feature>
<dbReference type="SUPFAM" id="SSF48056">
    <property type="entry name" value="Di-copper centre-containing domain"/>
    <property type="match status" value="1"/>
</dbReference>
<dbReference type="CDD" id="cd00109">
    <property type="entry name" value="Kunitz-type"/>
    <property type="match status" value="1"/>
</dbReference>
<dbReference type="PROSITE" id="PS00022">
    <property type="entry name" value="EGF_1"/>
    <property type="match status" value="1"/>
</dbReference>
<protein>
    <recommendedName>
        <fullName evidence="16">Kielin/chordin-like protein</fullName>
    </recommendedName>
</protein>
<evidence type="ECO:0000313" key="15">
    <source>
        <dbReference type="Proteomes" id="UP000829720"/>
    </source>
</evidence>
<dbReference type="InterPro" id="IPR013320">
    <property type="entry name" value="ConA-like_dom_sf"/>
</dbReference>
<dbReference type="OrthoDB" id="6132182at2759"/>
<dbReference type="InterPro" id="IPR036880">
    <property type="entry name" value="Kunitz_BPTI_sf"/>
</dbReference>
<feature type="region of interest" description="Disordered" evidence="10">
    <location>
        <begin position="261"/>
        <end position="306"/>
    </location>
</feature>
<dbReference type="InterPro" id="IPR000742">
    <property type="entry name" value="EGF"/>
</dbReference>
<gene>
    <name evidence="14" type="ORF">AGOR_G00182320</name>
</gene>
<keyword evidence="9" id="KW-0245">EGF-like domain</keyword>
<organism evidence="14 15">
    <name type="scientific">Albula goreensis</name>
    <dbReference type="NCBI Taxonomy" id="1534307"/>
    <lineage>
        <taxon>Eukaryota</taxon>
        <taxon>Metazoa</taxon>
        <taxon>Chordata</taxon>
        <taxon>Craniata</taxon>
        <taxon>Vertebrata</taxon>
        <taxon>Euteleostomi</taxon>
        <taxon>Actinopterygii</taxon>
        <taxon>Neopterygii</taxon>
        <taxon>Teleostei</taxon>
        <taxon>Albuliformes</taxon>
        <taxon>Albulidae</taxon>
        <taxon>Albula</taxon>
    </lineage>
</organism>
<keyword evidence="4 11" id="KW-0732">Signal</keyword>
<comment type="subcellular location">
    <subcellularLocation>
        <location evidence="1">Melanosome membrane</location>
        <topology evidence="1">Single-pass type I membrane protein</topology>
    </subcellularLocation>
</comment>
<feature type="domain" description="BPTI/Kunitz inhibitor" evidence="13">
    <location>
        <begin position="433"/>
        <end position="486"/>
    </location>
</feature>
<dbReference type="SUPFAM" id="SSF49899">
    <property type="entry name" value="Concanavalin A-like lectins/glucanases"/>
    <property type="match status" value="1"/>
</dbReference>
<evidence type="ECO:0000256" key="7">
    <source>
        <dbReference type="ARBA" id="ARBA00023101"/>
    </source>
</evidence>
<dbReference type="SMART" id="SM00210">
    <property type="entry name" value="TSPN"/>
    <property type="match status" value="1"/>
</dbReference>
<keyword evidence="8 9" id="KW-1015">Disulfide bond</keyword>
<comment type="caution">
    <text evidence="9">Lacks conserved residue(s) required for the propagation of feature annotation.</text>
</comment>
<dbReference type="SMART" id="SM00181">
    <property type="entry name" value="EGF"/>
    <property type="match status" value="2"/>
</dbReference>
<dbReference type="InterPro" id="IPR008922">
    <property type="entry name" value="Di-copper_centre_dom_sf"/>
</dbReference>
<dbReference type="Pfam" id="PF00264">
    <property type="entry name" value="Tyrosinase"/>
    <property type="match status" value="1"/>
</dbReference>
<dbReference type="PRINTS" id="PR00092">
    <property type="entry name" value="TYROSINASE"/>
</dbReference>
<reference evidence="14" key="1">
    <citation type="submission" date="2021-01" db="EMBL/GenBank/DDBJ databases">
        <authorList>
            <person name="Zahm M."/>
            <person name="Roques C."/>
            <person name="Cabau C."/>
            <person name="Klopp C."/>
            <person name="Donnadieu C."/>
            <person name="Jouanno E."/>
            <person name="Lampietro C."/>
            <person name="Louis A."/>
            <person name="Herpin A."/>
            <person name="Echchiki A."/>
            <person name="Berthelot C."/>
            <person name="Parey E."/>
            <person name="Roest-Crollius H."/>
            <person name="Braasch I."/>
            <person name="Postlethwait J."/>
            <person name="Bobe J."/>
            <person name="Montfort J."/>
            <person name="Bouchez O."/>
            <person name="Begum T."/>
            <person name="Mejri S."/>
            <person name="Adams A."/>
            <person name="Chen W.-J."/>
            <person name="Guiguen Y."/>
        </authorList>
    </citation>
    <scope>NUCLEOTIDE SEQUENCE</scope>
    <source>
        <tissue evidence="14">Blood</tissue>
    </source>
</reference>
<dbReference type="InterPro" id="IPR050316">
    <property type="entry name" value="Tyrosinase/Hemocyanin"/>
</dbReference>
<evidence type="ECO:0000256" key="1">
    <source>
        <dbReference type="ARBA" id="ARBA00004573"/>
    </source>
</evidence>
<dbReference type="InterPro" id="IPR002227">
    <property type="entry name" value="Tyrosinase_Cu-bd"/>
</dbReference>
<evidence type="ECO:0008006" key="16">
    <source>
        <dbReference type="Google" id="ProtNLM"/>
    </source>
</evidence>
<keyword evidence="6" id="KW-0186">Copper</keyword>
<dbReference type="GO" id="GO:0016491">
    <property type="term" value="F:oxidoreductase activity"/>
    <property type="evidence" value="ECO:0007669"/>
    <property type="project" value="InterPro"/>
</dbReference>
<dbReference type="EMBL" id="JAERUA010000017">
    <property type="protein sequence ID" value="KAI1888175.1"/>
    <property type="molecule type" value="Genomic_DNA"/>
</dbReference>
<dbReference type="PROSITE" id="PS00280">
    <property type="entry name" value="BPTI_KUNITZ_1"/>
    <property type="match status" value="1"/>
</dbReference>
<dbReference type="Proteomes" id="UP000829720">
    <property type="component" value="Unassembled WGS sequence"/>
</dbReference>
<dbReference type="PROSITE" id="PS50279">
    <property type="entry name" value="BPTI_KUNITZ_2"/>
    <property type="match status" value="1"/>
</dbReference>
<dbReference type="GO" id="GO:0042438">
    <property type="term" value="P:melanin biosynthetic process"/>
    <property type="evidence" value="ECO:0007669"/>
    <property type="project" value="UniProtKB-KW"/>
</dbReference>
<evidence type="ECO:0000256" key="5">
    <source>
        <dbReference type="ARBA" id="ARBA00022737"/>
    </source>
</evidence>
<evidence type="ECO:0000259" key="13">
    <source>
        <dbReference type="PROSITE" id="PS50279"/>
    </source>
</evidence>
<dbReference type="PANTHER" id="PTHR11474:SF126">
    <property type="entry name" value="TYROSINASE-LIKE PROTEIN TYR-1-RELATED"/>
    <property type="match status" value="1"/>
</dbReference>
<keyword evidence="5" id="KW-0677">Repeat</keyword>
<dbReference type="GO" id="GO:0004867">
    <property type="term" value="F:serine-type endopeptidase inhibitor activity"/>
    <property type="evidence" value="ECO:0007669"/>
    <property type="project" value="InterPro"/>
</dbReference>
<dbReference type="AlphaFoldDB" id="A0A8T3D009"/>
<proteinExistence type="inferred from homology"/>